<protein>
    <submittedName>
        <fullName evidence="8">Transcriptional regulator, TetR family</fullName>
    </submittedName>
</protein>
<evidence type="ECO:0000256" key="1">
    <source>
        <dbReference type="ARBA" id="ARBA00022491"/>
    </source>
</evidence>
<name>A0A0G3BUL7_9BURK</name>
<feature type="region of interest" description="Disordered" evidence="6">
    <location>
        <begin position="223"/>
        <end position="242"/>
    </location>
</feature>
<keyword evidence="1" id="KW-0678">Repressor</keyword>
<dbReference type="GO" id="GO:0000976">
    <property type="term" value="F:transcription cis-regulatory region binding"/>
    <property type="evidence" value="ECO:0007669"/>
    <property type="project" value="TreeGrafter"/>
</dbReference>
<dbReference type="Pfam" id="PF00440">
    <property type="entry name" value="TetR_N"/>
    <property type="match status" value="1"/>
</dbReference>
<sequence>MHSTAARSARGRRSPAGVPGGSPARQRLLDEATRIFAQKGYAAASTREICQAAGANVASIHYHFGDKEALYRAVLVEPIERIVEHLPPFDDETLSLAEAMRRMFGAFLLPLTDDSGLQDVVRIHLREMVEPTPMLRDVVEHYVVPHHQALLRLLARHCRVASPDDGLHQLAFALTAIVQDYWLSRDWMDVLAPGMLSRPAALDGVLERLVGLGCAMVRHEAQRRAAPTASVSPSSTGPSLPS</sequence>
<evidence type="ECO:0000313" key="8">
    <source>
        <dbReference type="EMBL" id="AKJ31061.1"/>
    </source>
</evidence>
<dbReference type="Gene3D" id="1.10.10.60">
    <property type="entry name" value="Homeodomain-like"/>
    <property type="match status" value="1"/>
</dbReference>
<dbReference type="InterPro" id="IPR036271">
    <property type="entry name" value="Tet_transcr_reg_TetR-rel_C_sf"/>
</dbReference>
<keyword evidence="2" id="KW-0805">Transcription regulation</keyword>
<dbReference type="AlphaFoldDB" id="A0A0G3BUL7"/>
<dbReference type="Proteomes" id="UP000035352">
    <property type="component" value="Chromosome"/>
</dbReference>
<evidence type="ECO:0000256" key="4">
    <source>
        <dbReference type="ARBA" id="ARBA00023163"/>
    </source>
</evidence>
<dbReference type="PROSITE" id="PS50977">
    <property type="entry name" value="HTH_TETR_2"/>
    <property type="match status" value="1"/>
</dbReference>
<keyword evidence="3 5" id="KW-0238">DNA-binding</keyword>
<dbReference type="GO" id="GO:0003700">
    <property type="term" value="F:DNA-binding transcription factor activity"/>
    <property type="evidence" value="ECO:0007669"/>
    <property type="project" value="TreeGrafter"/>
</dbReference>
<feature type="DNA-binding region" description="H-T-H motif" evidence="5">
    <location>
        <begin position="45"/>
        <end position="64"/>
    </location>
</feature>
<feature type="region of interest" description="Disordered" evidence="6">
    <location>
        <begin position="1"/>
        <end position="24"/>
    </location>
</feature>
<evidence type="ECO:0000313" key="9">
    <source>
        <dbReference type="Proteomes" id="UP000035352"/>
    </source>
</evidence>
<gene>
    <name evidence="8" type="ORF">AAW51_4370</name>
</gene>
<reference evidence="8 9" key="1">
    <citation type="submission" date="2015-05" db="EMBL/GenBank/DDBJ databases">
        <authorList>
            <person name="Tang B."/>
            <person name="Yu Y."/>
        </authorList>
    </citation>
    <scope>NUCLEOTIDE SEQUENCE [LARGE SCALE GENOMIC DNA]</scope>
    <source>
        <strain evidence="8 9">DSM 7029</strain>
    </source>
</reference>
<feature type="compositionally biased region" description="Low complexity" evidence="6">
    <location>
        <begin position="225"/>
        <end position="242"/>
    </location>
</feature>
<dbReference type="SUPFAM" id="SSF46689">
    <property type="entry name" value="Homeodomain-like"/>
    <property type="match status" value="1"/>
</dbReference>
<dbReference type="PROSITE" id="PS01081">
    <property type="entry name" value="HTH_TETR_1"/>
    <property type="match status" value="1"/>
</dbReference>
<dbReference type="InterPro" id="IPR001647">
    <property type="entry name" value="HTH_TetR"/>
</dbReference>
<dbReference type="InterPro" id="IPR050109">
    <property type="entry name" value="HTH-type_TetR-like_transc_reg"/>
</dbReference>
<evidence type="ECO:0000259" key="7">
    <source>
        <dbReference type="PROSITE" id="PS50977"/>
    </source>
</evidence>
<dbReference type="SUPFAM" id="SSF48498">
    <property type="entry name" value="Tetracyclin repressor-like, C-terminal domain"/>
    <property type="match status" value="1"/>
</dbReference>
<evidence type="ECO:0000256" key="5">
    <source>
        <dbReference type="PROSITE-ProRule" id="PRU00335"/>
    </source>
</evidence>
<dbReference type="InterPro" id="IPR009057">
    <property type="entry name" value="Homeodomain-like_sf"/>
</dbReference>
<organism evidence="8 9">
    <name type="scientific">Caldimonas brevitalea</name>
    <dbReference type="NCBI Taxonomy" id="413882"/>
    <lineage>
        <taxon>Bacteria</taxon>
        <taxon>Pseudomonadati</taxon>
        <taxon>Pseudomonadota</taxon>
        <taxon>Betaproteobacteria</taxon>
        <taxon>Burkholderiales</taxon>
        <taxon>Sphaerotilaceae</taxon>
        <taxon>Caldimonas</taxon>
    </lineage>
</organism>
<dbReference type="KEGG" id="pbh:AAW51_4370"/>
<evidence type="ECO:0000256" key="3">
    <source>
        <dbReference type="ARBA" id="ARBA00023125"/>
    </source>
</evidence>
<evidence type="ECO:0000256" key="2">
    <source>
        <dbReference type="ARBA" id="ARBA00023015"/>
    </source>
</evidence>
<dbReference type="EMBL" id="CP011371">
    <property type="protein sequence ID" value="AKJ31061.1"/>
    <property type="molecule type" value="Genomic_DNA"/>
</dbReference>
<proteinExistence type="predicted"/>
<accession>A0A0G3BUL7</accession>
<dbReference type="PRINTS" id="PR00455">
    <property type="entry name" value="HTHTETR"/>
</dbReference>
<dbReference type="Pfam" id="PF09209">
    <property type="entry name" value="CecR_C"/>
    <property type="match status" value="1"/>
</dbReference>
<evidence type="ECO:0000256" key="6">
    <source>
        <dbReference type="SAM" id="MobiDB-lite"/>
    </source>
</evidence>
<dbReference type="PANTHER" id="PTHR30055:SF234">
    <property type="entry name" value="HTH-TYPE TRANSCRIPTIONAL REGULATOR BETI"/>
    <property type="match status" value="1"/>
</dbReference>
<dbReference type="InterPro" id="IPR015292">
    <property type="entry name" value="Tscrpt_reg_YbiH_C"/>
</dbReference>
<feature type="domain" description="HTH tetR-type" evidence="7">
    <location>
        <begin position="22"/>
        <end position="82"/>
    </location>
</feature>
<dbReference type="STRING" id="413882.AAW51_4370"/>
<dbReference type="PANTHER" id="PTHR30055">
    <property type="entry name" value="HTH-TYPE TRANSCRIPTIONAL REGULATOR RUTR"/>
    <property type="match status" value="1"/>
</dbReference>
<dbReference type="Gene3D" id="1.10.357.10">
    <property type="entry name" value="Tetracycline Repressor, domain 2"/>
    <property type="match status" value="1"/>
</dbReference>
<dbReference type="InterPro" id="IPR023772">
    <property type="entry name" value="DNA-bd_HTH_TetR-type_CS"/>
</dbReference>
<keyword evidence="9" id="KW-1185">Reference proteome</keyword>
<keyword evidence="4" id="KW-0804">Transcription</keyword>